<evidence type="ECO:0000313" key="1">
    <source>
        <dbReference type="EMBL" id="KIW58246.1"/>
    </source>
</evidence>
<dbReference type="EMBL" id="KN847318">
    <property type="protein sequence ID" value="KIW58246.1"/>
    <property type="molecule type" value="Genomic_DNA"/>
</dbReference>
<dbReference type="AlphaFoldDB" id="A0A0D2C0I6"/>
<keyword evidence="2" id="KW-1185">Reference proteome</keyword>
<protein>
    <submittedName>
        <fullName evidence="1">Uncharacterized protein</fullName>
    </submittedName>
</protein>
<dbReference type="STRING" id="348802.A0A0D2C0I6"/>
<dbReference type="GeneID" id="25324693"/>
<dbReference type="HOGENOM" id="CLU_014048_2_0_1"/>
<accession>A0A0D2C0I6</accession>
<dbReference type="Proteomes" id="UP000054342">
    <property type="component" value="Unassembled WGS sequence"/>
</dbReference>
<gene>
    <name evidence="1" type="ORF">PV05_02785</name>
</gene>
<name>A0A0D2C0I6_9EURO</name>
<organism evidence="1 2">
    <name type="scientific">Exophiala xenobiotica</name>
    <dbReference type="NCBI Taxonomy" id="348802"/>
    <lineage>
        <taxon>Eukaryota</taxon>
        <taxon>Fungi</taxon>
        <taxon>Dikarya</taxon>
        <taxon>Ascomycota</taxon>
        <taxon>Pezizomycotina</taxon>
        <taxon>Eurotiomycetes</taxon>
        <taxon>Chaetothyriomycetidae</taxon>
        <taxon>Chaetothyriales</taxon>
        <taxon>Herpotrichiellaceae</taxon>
        <taxon>Exophiala</taxon>
    </lineage>
</organism>
<dbReference type="OrthoDB" id="1744869at2759"/>
<evidence type="ECO:0000313" key="2">
    <source>
        <dbReference type="Proteomes" id="UP000054342"/>
    </source>
</evidence>
<reference evidence="1 2" key="1">
    <citation type="submission" date="2015-01" db="EMBL/GenBank/DDBJ databases">
        <title>The Genome Sequence of Exophiala xenobiotica CBS118157.</title>
        <authorList>
            <consortium name="The Broad Institute Genomics Platform"/>
            <person name="Cuomo C."/>
            <person name="de Hoog S."/>
            <person name="Gorbushina A."/>
            <person name="Stielow B."/>
            <person name="Teixiera M."/>
            <person name="Abouelleil A."/>
            <person name="Chapman S.B."/>
            <person name="Priest M."/>
            <person name="Young S.K."/>
            <person name="Wortman J."/>
            <person name="Nusbaum C."/>
            <person name="Birren B."/>
        </authorList>
    </citation>
    <scope>NUCLEOTIDE SEQUENCE [LARGE SCALE GENOMIC DNA]</scope>
    <source>
        <strain evidence="1 2">CBS 118157</strain>
    </source>
</reference>
<sequence>MPTPSRSIRGCLCLGKSNSNAFRTLGGYHRKHVVPVTTRGFSQGAIICQDDIASSTTRGTPPGRLSKEEFNRQKAHGERLRNKDQLAVGMTWLAEHPSLVRPQDILPHVEQYCYNQHRLIKTIVLLATPSFARFLDPDTFLKPLLEKLFGNVTATTGEELRIIVNTAAAVVDAIPVPRSRDIHPESQIAQGLALLMTGDMFASARDASANEGNDHPAIIEFVSRDSKSYLTISSRNTSRHISLQVANTLFLNGQRDTMLHHVWDIYLGDSGPKIQRDDTSRARYLRVPLTCSPDSFLHGHVPLRGLTPERVISRCMGNVLAEIEIDGKSVPASQELEEAVTKHVASEPGGGPVLVYALIRPPGMRPATEQAKRDAGVKSISAVLSEIWRGARLHKVTGGGGGWGKKKGLLSLDTAVDLKAGEAKTMLFPDLDDDDSTPFEMKSQAMIPEGSTIEFLLHIKEEIRQTEAHFSNPEDPPPWDRISKRKWVFGTASPAEHPKLRAAKDFNRDDFSGVMFLPDFFGMVSYGNVALGSDETPGRVEWYVPDSPPLKVFRTRLDVPDSRLIMKSRASPAKELLPSAKSLLDNGDLRKAVNRRGTNA</sequence>
<dbReference type="RefSeq" id="XP_013318830.1">
    <property type="nucleotide sequence ID" value="XM_013463376.1"/>
</dbReference>
<proteinExistence type="predicted"/>